<dbReference type="Gene3D" id="3.30.160.60">
    <property type="entry name" value="Classic Zinc Finger"/>
    <property type="match status" value="1"/>
</dbReference>
<dbReference type="PANTHER" id="PTHR31912">
    <property type="entry name" value="IP13529P"/>
    <property type="match status" value="1"/>
</dbReference>
<reference evidence="3 4" key="1">
    <citation type="submission" date="2025-04" db="UniProtKB">
        <authorList>
            <consortium name="RefSeq"/>
        </authorList>
    </citation>
    <scope>IDENTIFICATION</scope>
    <source>
        <strain evidence="3 4">Wakin</strain>
        <tissue evidence="3 4">Muscle</tissue>
    </source>
</reference>
<keyword evidence="2" id="KW-1185">Reference proteome</keyword>
<dbReference type="SMART" id="SM00355">
    <property type="entry name" value="ZnF_C2H2"/>
    <property type="match status" value="4"/>
</dbReference>
<dbReference type="AlphaFoldDB" id="A0A6P6LX41"/>
<evidence type="ECO:0000313" key="3">
    <source>
        <dbReference type="RefSeq" id="XP_026089094.1"/>
    </source>
</evidence>
<dbReference type="Proteomes" id="UP000515129">
    <property type="component" value="Chromosome 45"/>
</dbReference>
<accession>A0A6P6LX41</accession>
<name>A0A6P6LX41_CARAU</name>
<dbReference type="RefSeq" id="XP_026089095.1">
    <property type="nucleotide sequence ID" value="XM_026233310.1"/>
</dbReference>
<evidence type="ECO:0000313" key="2">
    <source>
        <dbReference type="Proteomes" id="UP000515129"/>
    </source>
</evidence>
<evidence type="ECO:0000259" key="1">
    <source>
        <dbReference type="PROSITE" id="PS00028"/>
    </source>
</evidence>
<evidence type="ECO:0000313" key="4">
    <source>
        <dbReference type="RefSeq" id="XP_026089095.1"/>
    </source>
</evidence>
<feature type="domain" description="C2H2-type" evidence="1">
    <location>
        <begin position="36"/>
        <end position="59"/>
    </location>
</feature>
<dbReference type="RefSeq" id="XP_026089094.1">
    <property type="nucleotide sequence ID" value="XM_026233309.1"/>
</dbReference>
<dbReference type="PANTHER" id="PTHR31912:SF34">
    <property type="entry name" value="NOTOCHORD-RELATED PROTEIN"/>
    <property type="match status" value="1"/>
</dbReference>
<dbReference type="PROSITE" id="PS00028">
    <property type="entry name" value="ZINC_FINGER_C2H2_1"/>
    <property type="match status" value="2"/>
</dbReference>
<protein>
    <submittedName>
        <fullName evidence="3 4">Uncharacterized protein LOC113063126 isoform X1</fullName>
    </submittedName>
</protein>
<sequence>MWNCKACSVVVPSRLKLLQHYRLKHRHFGHNSRFPCVYSNCPCTFRTWNALRIHLNRFHVSDTRQKQFQNIIFSCHICNCGGLNLEKDYWAHINAHLKKNELITCMFSGCNFKTNICGTFKSHKNRKHHSFLLNDFKPGIVTTTTVASQESDLADDVEVEAYYEIESDVHSSNNLPNEIKHNFAAALLKLEHLSHVPSAAIDEFLQELYILNSTLSIPLTTDVLVDAFQKHNLEVDKSILKEIATTLSTDNPIHKAIQKGGCLGSAYQRRQYYKTNFNVVDPVEYILDAKNKKTFQYIPILDSLQVLLNRKDILEKISPNQKTQETEEDSVYQSFRDGLHFKQNSFLSGQELRLFVGLYVDDFELCNPLGTSRKKHKLCAVYWVLRNLPPGSNSSLSSIYLALLCRTDDVKTYGYNRVLEPLLKDLKYLEEHGIFIPLLGETLKGTVVTVSADNLGAHGLAGFNESFSGHYICRFCTASKQDIQSIEVRTGALSLRTKELHSAHVRLAEDSDTNYFGVKKACPLTEALSHFHVLTGYPPDIAHDIFEGIVPVELAHCLTLIISKKYITLDKINKSILDFPYKYNDKTNKPHVLPQPLSSRKTIGGNAHENWSLLRLLPFLIGPQIPENEPAWQILLDLKEIVELVVAPVHNDESIAYLESKISEHRQRYQDLFPEQRLLPKHHYLEHYPQIIRLFGPLVGYWTIRFEAKHSFFKQAIRHTSCFKNVPFSLATKHQLMIGYQLTSPSLEKSELEMSSGSAVPVDILKEEIAIVVRQRYPNLSEIHITKNVWSKGINYRTGMIVVHGSEGGLPEFGQIEQICVLHQKLFFIVKQLCGWYREHYRAYELSQSPTKAVSLVEVSELTDEYPLADYLIGHVQMVTLKRFVCCKD</sequence>
<dbReference type="KEGG" id="caua:113063126"/>
<proteinExistence type="predicted"/>
<dbReference type="GeneID" id="113063126"/>
<gene>
    <name evidence="3 4" type="primary">LOC113063126</name>
</gene>
<feature type="domain" description="C2H2-type" evidence="1">
    <location>
        <begin position="4"/>
        <end position="25"/>
    </location>
</feature>
<organism evidence="2 4">
    <name type="scientific">Carassius auratus</name>
    <name type="common">Goldfish</name>
    <dbReference type="NCBI Taxonomy" id="7957"/>
    <lineage>
        <taxon>Eukaryota</taxon>
        <taxon>Metazoa</taxon>
        <taxon>Chordata</taxon>
        <taxon>Craniata</taxon>
        <taxon>Vertebrata</taxon>
        <taxon>Euteleostomi</taxon>
        <taxon>Actinopterygii</taxon>
        <taxon>Neopterygii</taxon>
        <taxon>Teleostei</taxon>
        <taxon>Ostariophysi</taxon>
        <taxon>Cypriniformes</taxon>
        <taxon>Cyprinidae</taxon>
        <taxon>Cyprininae</taxon>
        <taxon>Carassius</taxon>
    </lineage>
</organism>
<dbReference type="InterPro" id="IPR013087">
    <property type="entry name" value="Znf_C2H2_type"/>
</dbReference>